<comment type="caution">
    <text evidence="12">The sequence shown here is derived from an EMBL/GenBank/DDBJ whole genome shotgun (WGS) entry which is preliminary data.</text>
</comment>
<accession>A0AAN6GNT1</accession>
<dbReference type="GO" id="GO:0006487">
    <property type="term" value="P:protein N-linked glycosylation"/>
    <property type="evidence" value="ECO:0007669"/>
    <property type="project" value="TreeGrafter"/>
</dbReference>
<comment type="pathway">
    <text evidence="2">Protein modification; protein glycosylation.</text>
</comment>
<feature type="transmembrane region" description="Helical" evidence="10">
    <location>
        <begin position="186"/>
        <end position="205"/>
    </location>
</feature>
<feature type="transmembrane region" description="Helical" evidence="10">
    <location>
        <begin position="455"/>
        <end position="476"/>
    </location>
</feature>
<dbReference type="GO" id="GO:0000026">
    <property type="term" value="F:alpha-1,2-mannosyltransferase activity"/>
    <property type="evidence" value="ECO:0007669"/>
    <property type="project" value="TreeGrafter"/>
</dbReference>
<proteinExistence type="inferred from homology"/>
<evidence type="ECO:0000256" key="11">
    <source>
        <dbReference type="SAM" id="MobiDB-lite"/>
    </source>
</evidence>
<evidence type="ECO:0000256" key="10">
    <source>
        <dbReference type="RuleBase" id="RU363075"/>
    </source>
</evidence>
<evidence type="ECO:0000256" key="1">
    <source>
        <dbReference type="ARBA" id="ARBA00004477"/>
    </source>
</evidence>
<sequence length="842" mass="92695">MAHISAGSRFSDLPPELQRASAASKAPRPPTNHLLQDHHQQAPPQQGSQSLLSKTASWAPSFLLAFRFLTITRLIAARYVIFPDCDETFNYWESLHLLIYPPITSVIPGLLPFQTWEYAPQFAIRSYTYLLPYLGVAKVGRTFMPLMSKLDTLFLIRNFLALLSSAVEAKFCTAVVDTIHPRVGKYLFFLLLTNAGMSAASTALLPSTFTMYTTTLALAYAFYPSRLPSPNSVSAPSNLSVTDTPAGRTLIATATFALGALLGWPFAIVLSFPFVVEEVFLPSGNSVPASFAKGVSFVQARFVRFVGYALLSGLFIGGATVLVDSLAYGKINFVPLGIVIYNVLSSRRGAGPELYGVEPPTYYLANLALSFNILLPLALLSAPLAFVTAFLVDPTRFDPPARTFPLTSSASDAKDKKSGLLSSSRFALLAFRLAPFYLWLALLTSQPHKEERFMFPAYPLLCFNAAVSIYFVRVLAETVLRLLFDSSNKASNKAPLHVTLPSALTVTLLVLTSVLSLLRSFHSHASFYAPTAVLEHFSHREMPRVVARLFPTTLTSTAQKRRLAAGLDAFPNDAEERANHPGIGGTLPSWLSLTDEPPALPSLAGLVDMGLLQSHFKGASQSPRPIRLCYGKEWHRFPSHFYVPHGVQVDFVKSEFNGILPKHYTQQPRAAGNAPTDRVVSLLDGAVGWLWPWKDVTRTRQDGFNDMNREEVDRYVDIDTCDYLVDLDHPHRYASGASSVSALEPRHAVDSAKWTRVYCLPFLDTDASREASSSKNEALSGPMRIASKVLSILDRTLFIPGPIRRAATKVLGWQSSKKYGDYCLLRTTRKESWANAKGPVAQ</sequence>
<evidence type="ECO:0000256" key="9">
    <source>
        <dbReference type="ARBA" id="ARBA00023136"/>
    </source>
</evidence>
<evidence type="ECO:0000313" key="12">
    <source>
        <dbReference type="EMBL" id="KAK0546562.1"/>
    </source>
</evidence>
<feature type="transmembrane region" description="Helical" evidence="10">
    <location>
        <begin position="250"/>
        <end position="276"/>
    </location>
</feature>
<dbReference type="PANTHER" id="PTHR22760">
    <property type="entry name" value="GLYCOSYLTRANSFERASE"/>
    <property type="match status" value="1"/>
</dbReference>
<keyword evidence="5 12" id="KW-0808">Transferase</keyword>
<keyword evidence="4 10" id="KW-0328">Glycosyltransferase</keyword>
<organism evidence="12 13">
    <name type="scientific">Tilletia horrida</name>
    <dbReference type="NCBI Taxonomy" id="155126"/>
    <lineage>
        <taxon>Eukaryota</taxon>
        <taxon>Fungi</taxon>
        <taxon>Dikarya</taxon>
        <taxon>Basidiomycota</taxon>
        <taxon>Ustilaginomycotina</taxon>
        <taxon>Exobasidiomycetes</taxon>
        <taxon>Tilletiales</taxon>
        <taxon>Tilletiaceae</taxon>
        <taxon>Tilletia</taxon>
    </lineage>
</organism>
<gene>
    <name evidence="12" type="primary">ALG9</name>
    <name evidence="12" type="ORF">OC846_005209</name>
</gene>
<reference evidence="12" key="1">
    <citation type="journal article" date="2023" name="PhytoFront">
        <title>Draft Genome Resources of Seven Strains of Tilletia horrida, Causal Agent of Kernel Smut of Rice.</title>
        <authorList>
            <person name="Khanal S."/>
            <person name="Antony Babu S."/>
            <person name="Zhou X.G."/>
        </authorList>
    </citation>
    <scope>NUCLEOTIDE SEQUENCE</scope>
    <source>
        <strain evidence="12">TX6</strain>
    </source>
</reference>
<dbReference type="Proteomes" id="UP001176517">
    <property type="component" value="Unassembled WGS sequence"/>
</dbReference>
<comment type="similarity">
    <text evidence="3 10">Belongs to the glycosyltransferase 22 family.</text>
</comment>
<feature type="region of interest" description="Disordered" evidence="11">
    <location>
        <begin position="18"/>
        <end position="48"/>
    </location>
</feature>
<feature type="transmembrane region" description="Helical" evidence="10">
    <location>
        <begin position="496"/>
        <end position="518"/>
    </location>
</feature>
<feature type="transmembrane region" description="Helical" evidence="10">
    <location>
        <begin position="302"/>
        <end position="321"/>
    </location>
</feature>
<evidence type="ECO:0000256" key="7">
    <source>
        <dbReference type="ARBA" id="ARBA00022824"/>
    </source>
</evidence>
<feature type="transmembrane region" description="Helical" evidence="10">
    <location>
        <begin position="364"/>
        <end position="392"/>
    </location>
</feature>
<dbReference type="InterPro" id="IPR005599">
    <property type="entry name" value="GPI_mannosylTrfase"/>
</dbReference>
<keyword evidence="8 10" id="KW-1133">Transmembrane helix</keyword>
<keyword evidence="9 10" id="KW-0472">Membrane</keyword>
<dbReference type="Pfam" id="PF03901">
    <property type="entry name" value="Glyco_transf_22"/>
    <property type="match status" value="1"/>
</dbReference>
<dbReference type="AlphaFoldDB" id="A0AAN6GNT1"/>
<comment type="subcellular location">
    <subcellularLocation>
        <location evidence="1 10">Endoplasmic reticulum membrane</location>
        <topology evidence="1 10">Multi-pass membrane protein</topology>
    </subcellularLocation>
</comment>
<keyword evidence="6 10" id="KW-0812">Transmembrane</keyword>
<dbReference type="GO" id="GO:0005789">
    <property type="term" value="C:endoplasmic reticulum membrane"/>
    <property type="evidence" value="ECO:0007669"/>
    <property type="project" value="UniProtKB-SubCell"/>
</dbReference>
<dbReference type="PANTHER" id="PTHR22760:SF2">
    <property type="entry name" value="ALPHA-1,2-MANNOSYLTRANSFERASE ALG9"/>
    <property type="match status" value="1"/>
</dbReference>
<feature type="transmembrane region" description="Helical" evidence="10">
    <location>
        <begin position="426"/>
        <end position="443"/>
    </location>
</feature>
<evidence type="ECO:0000256" key="6">
    <source>
        <dbReference type="ARBA" id="ARBA00022692"/>
    </source>
</evidence>
<protein>
    <recommendedName>
        <fullName evidence="10">Mannosyltransferase</fullName>
        <ecNumber evidence="10">2.4.1.-</ecNumber>
    </recommendedName>
</protein>
<dbReference type="EMBL" id="JAPDMZ010000188">
    <property type="protein sequence ID" value="KAK0546562.1"/>
    <property type="molecule type" value="Genomic_DNA"/>
</dbReference>
<keyword evidence="7 10" id="KW-0256">Endoplasmic reticulum</keyword>
<evidence type="ECO:0000256" key="4">
    <source>
        <dbReference type="ARBA" id="ARBA00022676"/>
    </source>
</evidence>
<evidence type="ECO:0000256" key="5">
    <source>
        <dbReference type="ARBA" id="ARBA00022679"/>
    </source>
</evidence>
<dbReference type="EC" id="2.4.1.-" evidence="10"/>
<evidence type="ECO:0000313" key="13">
    <source>
        <dbReference type="Proteomes" id="UP001176517"/>
    </source>
</evidence>
<name>A0AAN6GNT1_9BASI</name>
<evidence type="ECO:0000256" key="2">
    <source>
        <dbReference type="ARBA" id="ARBA00004922"/>
    </source>
</evidence>
<keyword evidence="13" id="KW-1185">Reference proteome</keyword>
<evidence type="ECO:0000256" key="3">
    <source>
        <dbReference type="ARBA" id="ARBA00007063"/>
    </source>
</evidence>
<evidence type="ECO:0000256" key="8">
    <source>
        <dbReference type="ARBA" id="ARBA00022989"/>
    </source>
</evidence>